<evidence type="ECO:0000256" key="1">
    <source>
        <dbReference type="ARBA" id="ARBA00004651"/>
    </source>
</evidence>
<organism evidence="8">
    <name type="scientific">marine metagenome</name>
    <dbReference type="NCBI Taxonomy" id="408172"/>
    <lineage>
        <taxon>unclassified sequences</taxon>
        <taxon>metagenomes</taxon>
        <taxon>ecological metagenomes</taxon>
    </lineage>
</organism>
<feature type="transmembrane region" description="Helical" evidence="7">
    <location>
        <begin position="116"/>
        <end position="139"/>
    </location>
</feature>
<feature type="transmembrane region" description="Helical" evidence="7">
    <location>
        <begin position="85"/>
        <end position="104"/>
    </location>
</feature>
<dbReference type="PANTHER" id="PTHR37484">
    <property type="entry name" value="ROD SHAPE-DETERMINING PROTEIN MRED"/>
    <property type="match status" value="1"/>
</dbReference>
<reference evidence="8" key="1">
    <citation type="submission" date="2018-05" db="EMBL/GenBank/DDBJ databases">
        <authorList>
            <person name="Lanie J.A."/>
            <person name="Ng W.-L."/>
            <person name="Kazmierczak K.M."/>
            <person name="Andrzejewski T.M."/>
            <person name="Davidsen T.M."/>
            <person name="Wayne K.J."/>
            <person name="Tettelin H."/>
            <person name="Glass J.I."/>
            <person name="Rusch D."/>
            <person name="Podicherti R."/>
            <person name="Tsui H.-C.T."/>
            <person name="Winkler M.E."/>
        </authorList>
    </citation>
    <scope>NUCLEOTIDE SEQUENCE</scope>
</reference>
<gene>
    <name evidence="8" type="ORF">METZ01_LOCUS54279</name>
</gene>
<dbReference type="PIRSF" id="PIRSF018472">
    <property type="entry name" value="MreD_proteobac"/>
    <property type="match status" value="1"/>
</dbReference>
<comment type="subcellular location">
    <subcellularLocation>
        <location evidence="1">Cell membrane</location>
        <topology evidence="1">Multi-pass membrane protein</topology>
    </subcellularLocation>
</comment>
<evidence type="ECO:0008006" key="9">
    <source>
        <dbReference type="Google" id="ProtNLM"/>
    </source>
</evidence>
<evidence type="ECO:0000256" key="6">
    <source>
        <dbReference type="ARBA" id="ARBA00023136"/>
    </source>
</evidence>
<dbReference type="AlphaFoldDB" id="A0A381SBF2"/>
<sequence length="144" mass="16443">MISCSLFVVPLPEFLSFFRPPWLSLSVIFFSIMTPAGFGVFSAFFIGLLADVVQGSIFGGHAMALSLIAYLSYRFHLQIRVFPMWQMMLSVLLMLLLNELLVLWVEGIQGQMIFNYIRWLGIVIGTLIWPIFMAFLLNLKSKIL</sequence>
<dbReference type="GO" id="GO:0008360">
    <property type="term" value="P:regulation of cell shape"/>
    <property type="evidence" value="ECO:0007669"/>
    <property type="project" value="UniProtKB-KW"/>
</dbReference>
<dbReference type="EMBL" id="UINC01002902">
    <property type="protein sequence ID" value="SVA01425.1"/>
    <property type="molecule type" value="Genomic_DNA"/>
</dbReference>
<dbReference type="InterPro" id="IPR007227">
    <property type="entry name" value="Cell_shape_determining_MreD"/>
</dbReference>
<dbReference type="GO" id="GO:0005886">
    <property type="term" value="C:plasma membrane"/>
    <property type="evidence" value="ECO:0007669"/>
    <property type="project" value="UniProtKB-SubCell"/>
</dbReference>
<accession>A0A381SBF2</accession>
<keyword evidence="5 7" id="KW-1133">Transmembrane helix</keyword>
<dbReference type="PANTHER" id="PTHR37484:SF1">
    <property type="entry name" value="ROD SHAPE-DETERMINING PROTEIN MRED"/>
    <property type="match status" value="1"/>
</dbReference>
<feature type="transmembrane region" description="Helical" evidence="7">
    <location>
        <begin position="22"/>
        <end position="46"/>
    </location>
</feature>
<evidence type="ECO:0000256" key="2">
    <source>
        <dbReference type="ARBA" id="ARBA00022475"/>
    </source>
</evidence>
<evidence type="ECO:0000256" key="7">
    <source>
        <dbReference type="SAM" id="Phobius"/>
    </source>
</evidence>
<evidence type="ECO:0000313" key="8">
    <source>
        <dbReference type="EMBL" id="SVA01425.1"/>
    </source>
</evidence>
<evidence type="ECO:0000256" key="4">
    <source>
        <dbReference type="ARBA" id="ARBA00022960"/>
    </source>
</evidence>
<keyword evidence="2" id="KW-1003">Cell membrane</keyword>
<keyword evidence="3 7" id="KW-0812">Transmembrane</keyword>
<protein>
    <recommendedName>
        <fullName evidence="9">Rod shape-determining protein MreD</fullName>
    </recommendedName>
</protein>
<dbReference type="InterPro" id="IPR026034">
    <property type="entry name" value="MreD_proteobac"/>
</dbReference>
<evidence type="ECO:0000256" key="5">
    <source>
        <dbReference type="ARBA" id="ARBA00022989"/>
    </source>
</evidence>
<keyword evidence="4" id="KW-0133">Cell shape</keyword>
<evidence type="ECO:0000256" key="3">
    <source>
        <dbReference type="ARBA" id="ARBA00022692"/>
    </source>
</evidence>
<name>A0A381SBF2_9ZZZZ</name>
<proteinExistence type="predicted"/>
<dbReference type="Pfam" id="PF04093">
    <property type="entry name" value="MreD"/>
    <property type="match status" value="1"/>
</dbReference>
<keyword evidence="6 7" id="KW-0472">Membrane</keyword>
<dbReference type="NCBIfam" id="TIGR03426">
    <property type="entry name" value="shape_MreD"/>
    <property type="match status" value="1"/>
</dbReference>
<feature type="transmembrane region" description="Helical" evidence="7">
    <location>
        <begin position="52"/>
        <end position="73"/>
    </location>
</feature>